<proteinExistence type="predicted"/>
<evidence type="ECO:0000313" key="2">
    <source>
        <dbReference type="Proteomes" id="UP001239111"/>
    </source>
</evidence>
<name>A0ACC2NAZ0_9HYME</name>
<gene>
    <name evidence="1" type="ORF">QAD02_010042</name>
</gene>
<reference evidence="1" key="1">
    <citation type="submission" date="2023-04" db="EMBL/GenBank/DDBJ databases">
        <title>A chromosome-level genome assembly of the parasitoid wasp Eretmocerus hayati.</title>
        <authorList>
            <person name="Zhong Y."/>
            <person name="Liu S."/>
            <person name="Liu Y."/>
        </authorList>
    </citation>
    <scope>NUCLEOTIDE SEQUENCE</scope>
    <source>
        <strain evidence="1">ZJU_SS_LIU_2023</strain>
    </source>
</reference>
<accession>A0ACC2NAZ0</accession>
<organism evidence="1 2">
    <name type="scientific">Eretmocerus hayati</name>
    <dbReference type="NCBI Taxonomy" id="131215"/>
    <lineage>
        <taxon>Eukaryota</taxon>
        <taxon>Metazoa</taxon>
        <taxon>Ecdysozoa</taxon>
        <taxon>Arthropoda</taxon>
        <taxon>Hexapoda</taxon>
        <taxon>Insecta</taxon>
        <taxon>Pterygota</taxon>
        <taxon>Neoptera</taxon>
        <taxon>Endopterygota</taxon>
        <taxon>Hymenoptera</taxon>
        <taxon>Apocrita</taxon>
        <taxon>Proctotrupomorpha</taxon>
        <taxon>Chalcidoidea</taxon>
        <taxon>Aphelinidae</taxon>
        <taxon>Aphelininae</taxon>
        <taxon>Eretmocerus</taxon>
    </lineage>
</organism>
<dbReference type="EMBL" id="CM056744">
    <property type="protein sequence ID" value="KAJ8668379.1"/>
    <property type="molecule type" value="Genomic_DNA"/>
</dbReference>
<sequence length="1298" mass="148218">MADQEFADLQSLLQQWGFSDAAKYFEEESLSSFMNLSISQFIDSIPHTYERLSEFKDVYIRYCIKKRKLDRTAIDVNILSEVNSNTALSPSIHPGNTFQTGNSALSICSLECTSNNKENRTGSVDLDSDIVMTSLQNVNIPTKNTYHGLSTQISTSQDSSDNVRDVELASRQSYSSLELNDPIKELQAQLGSVQVHNTTKIINNDSGKIATKRSANRKPISKAVLVKDKIGSLKTLESLYDDWKYSHEKNLLYFKYLNGDPIGKIVLLHYKSTGIVLRQYLSNVIMEQECLDRLMDSRDLDFTPRDYDNIATDILKLVPLDEIHRHQYHSKGSSVKDKDGVRSKNASRGTLPTAVNAMKTGPLLRADFWTRVLPPCENMPDIPKDTLNNDQNETFKDKKELTWAGLQDLYEAWKRNRVARFTRIYKKFTISEIVVRFEIIKNQEFGPLLVGQDFKAVVPAPVDSCQFPGPTAEKFIKHFPEFAPSIVAVAQECASKQRDYMVDRKPLKNFFDMNSIYLHSPPADCSIEYMNTAALLNLAPLLCNWTPKGNNYGTWVPNTLEKAMTFIDHSEVEVDMKAIEGIAQKRKDFFAEKKIDKPQPYILLIGPTMNLDEEILKLTCALYDHYHFCRSDVTDILEKYQRFIRDVYNPYLLNKLKSSIFNLLDDRVKRDVEDIFNCYADPFLPVSSEDKRLRLYSKLGMYDPPKLYTIQPGGDGDLDVESTESVQLLSMGVEQSFSKIFQMEGLLEATIAHKEKMLASDSLLMSDNVQGSNCKRILANFKGDGIALPLTINFDGLEPGNGMGSHAGAHALDAIYATTCFPPEFASKLDSIVVLEVFHTKDRKKIGIEKFIARLIEELKRVGEVGFEVIVNGKKFKIHLLLTHITGDNLGLNCILGFVCSFHNTHCCRICLAGPEEIRTMTKENPTLLRTIDNYEQGLLQSSDQSGLTHYSSFNEVGDFHIIPNGCVDVMHDVQEGCGSRIMAKVLLFFIQEEKLFTIDFINKALKNFDFGFENSNRPPQINIAYVNEHKKLKMSASETLFFIRYFGVIVGHKIEAYYPEWELYLKLRDVVAVMFKPDISLSESTQMASDIEELLELWIDLGEVLTIKFHNLLHYLKKLRQNGPPTKNSAIRFESKHRELKKILLAIECNINVLQSLGVRLGLRLMRFQFQKYEGLIIKYGPASENSMRFFKTEPDSFKYVTVNDFTYKIGSIIVARMDENDIEFGRISRIYSCDAVLYFEYEAFDFIGFKRDYYAYSVIANETNIREIKYDSLVSRTPCLSFEIDGELYISTRYRL</sequence>
<evidence type="ECO:0000313" key="1">
    <source>
        <dbReference type="EMBL" id="KAJ8668379.1"/>
    </source>
</evidence>
<dbReference type="Proteomes" id="UP001239111">
    <property type="component" value="Chromosome 4"/>
</dbReference>
<protein>
    <submittedName>
        <fullName evidence="1">Uncharacterized protein</fullName>
    </submittedName>
</protein>
<comment type="caution">
    <text evidence="1">The sequence shown here is derived from an EMBL/GenBank/DDBJ whole genome shotgun (WGS) entry which is preliminary data.</text>
</comment>
<keyword evidence="2" id="KW-1185">Reference proteome</keyword>